<dbReference type="SMART" id="SM01018">
    <property type="entry name" value="B12-binding_2"/>
    <property type="match status" value="1"/>
</dbReference>
<dbReference type="PANTHER" id="PTHR45833:SF1">
    <property type="entry name" value="METHIONINE SYNTHASE"/>
    <property type="match status" value="1"/>
</dbReference>
<dbReference type="PROSITE" id="PS51332">
    <property type="entry name" value="B12_BINDING"/>
    <property type="match status" value="1"/>
</dbReference>
<keyword evidence="8 19" id="KW-0489">Methyltransferase</keyword>
<evidence type="ECO:0000259" key="20">
    <source>
        <dbReference type="PROSITE" id="PS50970"/>
    </source>
</evidence>
<reference evidence="24 25" key="1">
    <citation type="submission" date="2020-08" db="EMBL/GenBank/DDBJ databases">
        <title>Genome public.</title>
        <authorList>
            <person name="Liu C."/>
            <person name="Sun Q."/>
        </authorList>
    </citation>
    <scope>NUCLEOTIDE SEQUENCE [LARGE SCALE GENOMIC DNA]</scope>
    <source>
        <strain evidence="24 25">BX4</strain>
    </source>
</reference>
<feature type="domain" description="B12-binding N-terminal" evidence="23">
    <location>
        <begin position="618"/>
        <end position="711"/>
    </location>
</feature>
<dbReference type="InterPro" id="IPR000489">
    <property type="entry name" value="Pterin-binding_dom"/>
</dbReference>
<dbReference type="PIRSF" id="PIRSF037472">
    <property type="entry name" value="DHPS_mtfrase"/>
    <property type="match status" value="1"/>
</dbReference>
<dbReference type="SUPFAM" id="SSF82282">
    <property type="entry name" value="Homocysteine S-methyltransferase"/>
    <property type="match status" value="1"/>
</dbReference>
<accession>A0ABR7F2Q7</accession>
<evidence type="ECO:0000256" key="8">
    <source>
        <dbReference type="ARBA" id="ARBA00022603"/>
    </source>
</evidence>
<dbReference type="EMBL" id="JACOOZ010000003">
    <property type="protein sequence ID" value="MBC5667512.1"/>
    <property type="molecule type" value="Genomic_DNA"/>
</dbReference>
<evidence type="ECO:0000313" key="24">
    <source>
        <dbReference type="EMBL" id="MBC5667512.1"/>
    </source>
</evidence>
<feature type="domain" description="Pterin-binding" evidence="21">
    <location>
        <begin position="339"/>
        <end position="591"/>
    </location>
</feature>
<evidence type="ECO:0000256" key="12">
    <source>
        <dbReference type="ARBA" id="ARBA00022691"/>
    </source>
</evidence>
<comment type="catalytic activity">
    <reaction evidence="1">
        <text>(6S)-5-methyl-5,6,7,8-tetrahydrofolate + L-homocysteine = (6S)-5,6,7,8-tetrahydrofolate + L-methionine</text>
        <dbReference type="Rhea" id="RHEA:11172"/>
        <dbReference type="ChEBI" id="CHEBI:18608"/>
        <dbReference type="ChEBI" id="CHEBI:57453"/>
        <dbReference type="ChEBI" id="CHEBI:57844"/>
        <dbReference type="ChEBI" id="CHEBI:58199"/>
        <dbReference type="EC" id="2.1.1.13"/>
    </reaction>
</comment>
<evidence type="ECO:0000256" key="6">
    <source>
        <dbReference type="ARBA" id="ARBA00012032"/>
    </source>
</evidence>
<dbReference type="Pfam" id="PF00809">
    <property type="entry name" value="Pterin_bind"/>
    <property type="match status" value="1"/>
</dbReference>
<evidence type="ECO:0000256" key="14">
    <source>
        <dbReference type="ARBA" id="ARBA00022833"/>
    </source>
</evidence>
<dbReference type="InterPro" id="IPR036724">
    <property type="entry name" value="Cobalamin-bd_sf"/>
</dbReference>
<keyword evidence="9" id="KW-0028">Amino-acid biosynthesis</keyword>
<evidence type="ECO:0000259" key="22">
    <source>
        <dbReference type="PROSITE" id="PS51332"/>
    </source>
</evidence>
<comment type="function">
    <text evidence="17">Catalyzes the transfer of a methyl group from methyl-cobalamin to homocysteine, yielding enzyme-bound cob(I)alamin and methionine. Subsequently, remethylates the cofactor using methyltetrahydrofolate.</text>
</comment>
<evidence type="ECO:0000259" key="23">
    <source>
        <dbReference type="PROSITE" id="PS51337"/>
    </source>
</evidence>
<feature type="domain" description="B12-binding" evidence="22">
    <location>
        <begin position="713"/>
        <end position="834"/>
    </location>
</feature>
<dbReference type="Gene3D" id="3.20.20.330">
    <property type="entry name" value="Homocysteine-binding-like domain"/>
    <property type="match status" value="1"/>
</dbReference>
<evidence type="ECO:0000256" key="16">
    <source>
        <dbReference type="ARBA" id="ARBA00023285"/>
    </source>
</evidence>
<comment type="cofactor">
    <cofactor evidence="2 19">
        <name>Zn(2+)</name>
        <dbReference type="ChEBI" id="CHEBI:29105"/>
    </cofactor>
</comment>
<evidence type="ECO:0000256" key="15">
    <source>
        <dbReference type="ARBA" id="ARBA00023167"/>
    </source>
</evidence>
<dbReference type="Proteomes" id="UP000597877">
    <property type="component" value="Unassembled WGS sequence"/>
</dbReference>
<dbReference type="Pfam" id="PF02607">
    <property type="entry name" value="B12-binding_2"/>
    <property type="match status" value="1"/>
</dbReference>
<keyword evidence="12" id="KW-0949">S-adenosyl-L-methionine</keyword>
<dbReference type="SUPFAM" id="SSF51717">
    <property type="entry name" value="Dihydropteroate synthetase-like"/>
    <property type="match status" value="1"/>
</dbReference>
<feature type="binding site" evidence="19">
    <location>
        <position position="293"/>
    </location>
    <ligand>
        <name>Zn(2+)</name>
        <dbReference type="ChEBI" id="CHEBI:29105"/>
    </ligand>
</feature>
<dbReference type="Gene3D" id="3.20.20.20">
    <property type="entry name" value="Dihydropteroate synthase-like"/>
    <property type="match status" value="1"/>
</dbReference>
<keyword evidence="14 19" id="KW-0862">Zinc</keyword>
<keyword evidence="15" id="KW-0486">Methionine biosynthesis</keyword>
<dbReference type="PROSITE" id="PS50972">
    <property type="entry name" value="PTERIN_BINDING"/>
    <property type="match status" value="1"/>
</dbReference>
<evidence type="ECO:0000256" key="3">
    <source>
        <dbReference type="ARBA" id="ARBA00001956"/>
    </source>
</evidence>
<proteinExistence type="inferred from homology"/>
<dbReference type="InterPro" id="IPR017215">
    <property type="entry name" value="MetH_bac"/>
</dbReference>
<comment type="caution">
    <text evidence="24">The sequence shown here is derived from an EMBL/GenBank/DDBJ whole genome shotgun (WGS) entry which is preliminary data.</text>
</comment>
<evidence type="ECO:0000256" key="4">
    <source>
        <dbReference type="ARBA" id="ARBA00005178"/>
    </source>
</evidence>
<dbReference type="InterPro" id="IPR003726">
    <property type="entry name" value="HCY_dom"/>
</dbReference>
<dbReference type="InterPro" id="IPR011005">
    <property type="entry name" value="Dihydropteroate_synth-like_sf"/>
</dbReference>
<dbReference type="PROSITE" id="PS51337">
    <property type="entry name" value="B12_BINDING_NTER"/>
    <property type="match status" value="1"/>
</dbReference>
<dbReference type="SUPFAM" id="SSF47644">
    <property type="entry name" value="Methionine synthase domain"/>
    <property type="match status" value="1"/>
</dbReference>
<dbReference type="NCBIfam" id="NF005719">
    <property type="entry name" value="PRK07535.1"/>
    <property type="match status" value="1"/>
</dbReference>
<dbReference type="PANTHER" id="PTHR45833">
    <property type="entry name" value="METHIONINE SYNTHASE"/>
    <property type="match status" value="1"/>
</dbReference>
<gene>
    <name evidence="24" type="ORF">H8S00_05890</name>
</gene>
<dbReference type="PROSITE" id="PS50970">
    <property type="entry name" value="HCY"/>
    <property type="match status" value="1"/>
</dbReference>
<evidence type="ECO:0000256" key="11">
    <source>
        <dbReference type="ARBA" id="ARBA00022679"/>
    </source>
</evidence>
<dbReference type="Gene3D" id="3.40.50.280">
    <property type="entry name" value="Cobalamin-binding domain"/>
    <property type="match status" value="1"/>
</dbReference>
<protein>
    <recommendedName>
        <fullName evidence="7">Methionine synthase</fullName>
        <ecNumber evidence="6">2.1.1.13</ecNumber>
    </recommendedName>
    <alternativeName>
        <fullName evidence="18">5-methyltetrahydrofolate--homocysteine methyltransferase</fullName>
    </alternativeName>
</protein>
<evidence type="ECO:0000256" key="10">
    <source>
        <dbReference type="ARBA" id="ARBA00022628"/>
    </source>
</evidence>
<evidence type="ECO:0000256" key="13">
    <source>
        <dbReference type="ARBA" id="ARBA00022723"/>
    </source>
</evidence>
<feature type="binding site" evidence="19">
    <location>
        <position position="229"/>
    </location>
    <ligand>
        <name>Zn(2+)</name>
        <dbReference type="ChEBI" id="CHEBI:29105"/>
    </ligand>
</feature>
<evidence type="ECO:0000256" key="5">
    <source>
        <dbReference type="ARBA" id="ARBA00010398"/>
    </source>
</evidence>
<dbReference type="SUPFAM" id="SSF52242">
    <property type="entry name" value="Cobalamin (vitamin B12)-binding domain"/>
    <property type="match status" value="1"/>
</dbReference>
<sequence length="834" mass="90608">MLRFPVKRAVIHVILEKNVNLERKEKAVAGNSIFERDYVLLDGAMGTMLQKKGMEVGTVPETLNILKPEWIVDIHKSYIEAGADIVYANTFGANRYKMENTGYSVKELISAAIKNAKEAAKGTDTLVALDLGPIGQLLEPTGSLTFEEAYDIFKEEVVAAEGADVIVIETMTDLLETKAAVLAAKENSSLPVMTTMTFEENKRTFTGCSVSAMCLTLQGLGVDALGVNCSLGPKDLLPIVEEISKWTYLPIVVKANAGLPDPVTNTYNVSADEFATICKEMLKFGAKVMGGCCGTTPEYVARLKEMLEESKKNGDFKKNDYSGEMAVCSPLKTVVVNQPRIVGERINPTGKKRFKQALIENDMDYILGQAIEQIEGGADILDVNVGLPQIDEREMMIKTIKALQSIVDVPLQIDSTKSEVLEAALRVYNGKPIVNSVNGEDAVLDKILPVVAKYGAAVIGLTLDENGIPDSAEGRVKIAEKIMNRAMEYGIRKENIIIDCLTLTVSAEQKAAQETLKALNIVKNKLGLKTVLGVSNISFGLPNREIVNKTFLTMALHSGLDLPIINPNVSSMVWAVKTYKVLAAIDENAMDFIEYSNNNPIEVAVKKDATETKTVKSAGAVSLGSKEADMLLHAMETGMKNDGRSITKDLLNNTDAMVIINEMLIPALDVVGDKFEKGTIFLPQLILAADVAKECFEEIKYYLANNGEVSESKGKIIVATVKGDIHDIGKNIVKVILENYGFDVIDLGRDVDPMAIVNSAIENDVHLVGLSALMTTTLGSMEETIKLLRENNVECKVMVGGAVLTADYAMQIGADYYAKDAKMSADIAKEVLCD</sequence>
<organism evidence="24 25">
    <name type="scientific">Eubacterium segne</name>
    <dbReference type="NCBI Taxonomy" id="2763045"/>
    <lineage>
        <taxon>Bacteria</taxon>
        <taxon>Bacillati</taxon>
        <taxon>Bacillota</taxon>
        <taxon>Clostridia</taxon>
        <taxon>Eubacteriales</taxon>
        <taxon>Eubacteriaceae</taxon>
        <taxon>Eubacterium</taxon>
    </lineage>
</organism>
<evidence type="ECO:0000256" key="19">
    <source>
        <dbReference type="PROSITE-ProRule" id="PRU00333"/>
    </source>
</evidence>
<dbReference type="Pfam" id="PF02574">
    <property type="entry name" value="S-methyl_trans"/>
    <property type="match status" value="1"/>
</dbReference>
<keyword evidence="13 19" id="KW-0479">Metal-binding</keyword>
<evidence type="ECO:0000256" key="18">
    <source>
        <dbReference type="ARBA" id="ARBA00031040"/>
    </source>
</evidence>
<name>A0ABR7F2Q7_9FIRM</name>
<comment type="similarity">
    <text evidence="5">Belongs to the vitamin-B12 dependent methionine synthase family.</text>
</comment>
<evidence type="ECO:0000256" key="2">
    <source>
        <dbReference type="ARBA" id="ARBA00001947"/>
    </source>
</evidence>
<dbReference type="Pfam" id="PF02310">
    <property type="entry name" value="B12-binding"/>
    <property type="match status" value="1"/>
</dbReference>
<keyword evidence="10" id="KW-0846">Cobalamin</keyword>
<evidence type="ECO:0000256" key="7">
    <source>
        <dbReference type="ARBA" id="ARBA00013998"/>
    </source>
</evidence>
<keyword evidence="25" id="KW-1185">Reference proteome</keyword>
<evidence type="ECO:0000256" key="17">
    <source>
        <dbReference type="ARBA" id="ARBA00025552"/>
    </source>
</evidence>
<dbReference type="InterPro" id="IPR036594">
    <property type="entry name" value="Meth_synthase_dom"/>
</dbReference>
<keyword evidence="16" id="KW-0170">Cobalt</keyword>
<dbReference type="InterPro" id="IPR006158">
    <property type="entry name" value="Cobalamin-bd"/>
</dbReference>
<evidence type="ECO:0000256" key="1">
    <source>
        <dbReference type="ARBA" id="ARBA00001700"/>
    </source>
</evidence>
<keyword evidence="11 19" id="KW-0808">Transferase</keyword>
<dbReference type="InterPro" id="IPR036589">
    <property type="entry name" value="HCY_dom_sf"/>
</dbReference>
<evidence type="ECO:0000313" key="25">
    <source>
        <dbReference type="Proteomes" id="UP000597877"/>
    </source>
</evidence>
<comment type="pathway">
    <text evidence="4">Amino-acid biosynthesis; L-methionine biosynthesis via de novo pathway; L-methionine from L-homocysteine (MetH route): step 1/1.</text>
</comment>
<evidence type="ECO:0000256" key="9">
    <source>
        <dbReference type="ARBA" id="ARBA00022605"/>
    </source>
</evidence>
<evidence type="ECO:0000259" key="21">
    <source>
        <dbReference type="PROSITE" id="PS50972"/>
    </source>
</evidence>
<dbReference type="InterPro" id="IPR003759">
    <property type="entry name" value="Cbl-bd_cap"/>
</dbReference>
<comment type="cofactor">
    <cofactor evidence="3">
        <name>methylcob(III)alamin</name>
        <dbReference type="ChEBI" id="CHEBI:28115"/>
    </cofactor>
</comment>
<feature type="binding site" evidence="19">
    <location>
        <position position="292"/>
    </location>
    <ligand>
        <name>Zn(2+)</name>
        <dbReference type="ChEBI" id="CHEBI:29105"/>
    </ligand>
</feature>
<dbReference type="Gene3D" id="1.10.1240.10">
    <property type="entry name" value="Methionine synthase domain"/>
    <property type="match status" value="1"/>
</dbReference>
<feature type="domain" description="Hcy-binding" evidence="20">
    <location>
        <begin position="27"/>
        <end position="307"/>
    </location>
</feature>
<dbReference type="InterPro" id="IPR050554">
    <property type="entry name" value="Met_Synthase/Corrinoid"/>
</dbReference>
<dbReference type="EC" id="2.1.1.13" evidence="6"/>